<evidence type="ECO:0000256" key="6">
    <source>
        <dbReference type="RuleBase" id="RU362124"/>
    </source>
</evidence>
<evidence type="ECO:0000259" key="8">
    <source>
        <dbReference type="PROSITE" id="PS00716"/>
    </source>
</evidence>
<dbReference type="CDD" id="cd06171">
    <property type="entry name" value="Sigma70_r4"/>
    <property type="match status" value="1"/>
</dbReference>
<dbReference type="Proteomes" id="UP000002154">
    <property type="component" value="Chromosome"/>
</dbReference>
<dbReference type="NCBIfam" id="TIGR02850">
    <property type="entry name" value="spore_sigG"/>
    <property type="match status" value="1"/>
</dbReference>
<dbReference type="PROSITE" id="PS00716">
    <property type="entry name" value="SIGMA70_2"/>
    <property type="match status" value="1"/>
</dbReference>
<protein>
    <recommendedName>
        <fullName evidence="6">RNA polymerase sigma factor</fullName>
    </recommendedName>
</protein>
<dbReference type="NCBIfam" id="TIGR02937">
    <property type="entry name" value="sigma70-ECF"/>
    <property type="match status" value="1"/>
</dbReference>
<proteinExistence type="inferred from homology"/>
<dbReference type="AlphaFoldDB" id="A9VU65"/>
<dbReference type="PIRSF" id="PIRSF000770">
    <property type="entry name" value="RNA_pol_sigma-SigE/K"/>
    <property type="match status" value="1"/>
</dbReference>
<evidence type="ECO:0000259" key="7">
    <source>
        <dbReference type="PROSITE" id="PS00715"/>
    </source>
</evidence>
<dbReference type="Gene3D" id="1.20.120.1810">
    <property type="match status" value="1"/>
</dbReference>
<evidence type="ECO:0000313" key="9">
    <source>
        <dbReference type="EMBL" id="ABY44899.1"/>
    </source>
</evidence>
<accession>A9VU65</accession>
<keyword evidence="4 6" id="KW-0238">DNA-binding</keyword>
<feature type="domain" description="RNA polymerase sigma-70" evidence="8">
    <location>
        <begin position="260"/>
        <end position="286"/>
    </location>
</feature>
<evidence type="ECO:0000256" key="5">
    <source>
        <dbReference type="ARBA" id="ARBA00023163"/>
    </source>
</evidence>
<dbReference type="eggNOG" id="COG1191">
    <property type="taxonomic scope" value="Bacteria"/>
</dbReference>
<dbReference type="GO" id="GO:0006352">
    <property type="term" value="P:DNA-templated transcription initiation"/>
    <property type="evidence" value="ECO:0007669"/>
    <property type="project" value="InterPro"/>
</dbReference>
<dbReference type="PANTHER" id="PTHR30603">
    <property type="entry name" value="RNA POLYMERASE SIGMA FACTOR RPO"/>
    <property type="match status" value="1"/>
</dbReference>
<dbReference type="InterPro" id="IPR014212">
    <property type="entry name" value="RNA_pol_sigma-G"/>
</dbReference>
<dbReference type="HOGENOM" id="CLU_014793_8_5_9"/>
<dbReference type="NCBIfam" id="TIGR02980">
    <property type="entry name" value="SigBFG"/>
    <property type="match status" value="1"/>
</dbReference>
<dbReference type="GO" id="GO:0016987">
    <property type="term" value="F:sigma factor activity"/>
    <property type="evidence" value="ECO:0007669"/>
    <property type="project" value="UniProtKB-KW"/>
</dbReference>
<dbReference type="GO" id="GO:0003677">
    <property type="term" value="F:DNA binding"/>
    <property type="evidence" value="ECO:0007669"/>
    <property type="project" value="UniProtKB-KW"/>
</dbReference>
<organism evidence="9 10">
    <name type="scientific">Bacillus mycoides (strain KBAB4)</name>
    <name type="common">Bacillus weihenstephanensis</name>
    <dbReference type="NCBI Taxonomy" id="315730"/>
    <lineage>
        <taxon>Bacteria</taxon>
        <taxon>Bacillati</taxon>
        <taxon>Bacillota</taxon>
        <taxon>Bacilli</taxon>
        <taxon>Bacillales</taxon>
        <taxon>Bacillaceae</taxon>
        <taxon>Bacillus</taxon>
        <taxon>Bacillus cereus group</taxon>
    </lineage>
</organism>
<dbReference type="KEGG" id="bwe:BcerKBAB4_3730"/>
<evidence type="ECO:0000256" key="2">
    <source>
        <dbReference type="ARBA" id="ARBA00023015"/>
    </source>
</evidence>
<keyword evidence="5 6" id="KW-0804">Transcription</keyword>
<dbReference type="InterPro" id="IPR014322">
    <property type="entry name" value="RNA_pol_sigma-B/F/G"/>
</dbReference>
<dbReference type="Pfam" id="PF04545">
    <property type="entry name" value="Sigma70_r4"/>
    <property type="match status" value="1"/>
</dbReference>
<dbReference type="InterPro" id="IPR007630">
    <property type="entry name" value="RNA_pol_sigma70_r4"/>
</dbReference>
<comment type="function">
    <text evidence="6">Sigma factors are initiation factors that promote the attachment of RNA polymerase to specific initiation sites and are then released.</text>
</comment>
<dbReference type="SUPFAM" id="SSF88946">
    <property type="entry name" value="Sigma2 domain of RNA polymerase sigma factors"/>
    <property type="match status" value="1"/>
</dbReference>
<dbReference type="InterPro" id="IPR014284">
    <property type="entry name" value="RNA_pol_sigma-70_dom"/>
</dbReference>
<dbReference type="PRINTS" id="PR00046">
    <property type="entry name" value="SIGMA70FCT"/>
</dbReference>
<evidence type="ECO:0000313" key="10">
    <source>
        <dbReference type="Proteomes" id="UP000002154"/>
    </source>
</evidence>
<dbReference type="InterPro" id="IPR007627">
    <property type="entry name" value="RNA_pol_sigma70_r2"/>
</dbReference>
<dbReference type="PROSITE" id="PS00715">
    <property type="entry name" value="SIGMA70_1"/>
    <property type="match status" value="1"/>
</dbReference>
<dbReference type="InterPro" id="IPR013325">
    <property type="entry name" value="RNA_pol_sigma_r2"/>
</dbReference>
<dbReference type="NCBIfam" id="NF006071">
    <property type="entry name" value="PRK08215.1"/>
    <property type="match status" value="1"/>
</dbReference>
<evidence type="ECO:0000256" key="3">
    <source>
        <dbReference type="ARBA" id="ARBA00023082"/>
    </source>
</evidence>
<reference evidence="9 10" key="1">
    <citation type="journal article" date="2008" name="Chem. Biol. Interact.">
        <title>Extending the Bacillus cereus group genomics to putative food-borne pathogens of different toxicity.</title>
        <authorList>
            <person name="Lapidus A."/>
            <person name="Goltsman E."/>
            <person name="Auger S."/>
            <person name="Galleron N."/>
            <person name="Segurens B."/>
            <person name="Dossat C."/>
            <person name="Land M.L."/>
            <person name="Broussolle V."/>
            <person name="Brillard J."/>
            <person name="Guinebretiere M.H."/>
            <person name="Sanchis V."/>
            <person name="Nguen-The C."/>
            <person name="Lereclus D."/>
            <person name="Richardson P."/>
            <person name="Wincker P."/>
            <person name="Weissenbach J."/>
            <person name="Ehrlich S.D."/>
            <person name="Sorokin A."/>
        </authorList>
    </citation>
    <scope>NUCLEOTIDE SEQUENCE [LARGE SCALE GENOMIC DNA]</scope>
    <source>
        <strain evidence="9 10">KBAB4</strain>
    </source>
</reference>
<keyword evidence="2 6" id="KW-0805">Transcription regulation</keyword>
<dbReference type="PANTHER" id="PTHR30603:SF17">
    <property type="entry name" value="RNA POLYMERASE SIGMA-G FACTOR"/>
    <property type="match status" value="1"/>
</dbReference>
<dbReference type="InterPro" id="IPR013324">
    <property type="entry name" value="RNA_pol_sigma_r3/r4-like"/>
</dbReference>
<name>A9VU65_BACMK</name>
<gene>
    <name evidence="9" type="ordered locus">BcerKBAB4_3730</name>
</gene>
<keyword evidence="3 6" id="KW-0731">Sigma factor</keyword>
<evidence type="ECO:0000256" key="1">
    <source>
        <dbReference type="ARBA" id="ARBA00007788"/>
    </source>
</evidence>
<comment type="similarity">
    <text evidence="1 6">Belongs to the sigma-70 factor family.</text>
</comment>
<evidence type="ECO:0000256" key="4">
    <source>
        <dbReference type="ARBA" id="ARBA00023125"/>
    </source>
</evidence>
<dbReference type="EMBL" id="CP000903">
    <property type="protein sequence ID" value="ABY44899.1"/>
    <property type="molecule type" value="Genomic_DNA"/>
</dbReference>
<dbReference type="Gene3D" id="1.20.140.160">
    <property type="match status" value="1"/>
</dbReference>
<dbReference type="FunFam" id="1.20.120.1810:FF:000002">
    <property type="entry name" value="RNA polymerase sigma factor"/>
    <property type="match status" value="1"/>
</dbReference>
<dbReference type="Pfam" id="PF04542">
    <property type="entry name" value="Sigma70_r2"/>
    <property type="match status" value="1"/>
</dbReference>
<feature type="domain" description="RNA polymerase sigma-70" evidence="7">
    <location>
        <begin position="99"/>
        <end position="112"/>
    </location>
</feature>
<dbReference type="SUPFAM" id="SSF88659">
    <property type="entry name" value="Sigma3 and sigma4 domains of RNA polymerase sigma factors"/>
    <property type="match status" value="2"/>
</dbReference>
<dbReference type="InterPro" id="IPR000943">
    <property type="entry name" value="RNA_pol_sigma70"/>
</dbReference>
<dbReference type="FunFam" id="1.20.140.160:FF:000003">
    <property type="entry name" value="RNA polymerase sigma factor"/>
    <property type="match status" value="1"/>
</dbReference>
<dbReference type="InterPro" id="IPR050239">
    <property type="entry name" value="Sigma-70_RNA_pol_init_factors"/>
</dbReference>
<sequence>MIFVKNDGKTVCIKSPSKEILYTVQQLPIGGNTLTRNKVEICGVDTAKLPVLKNEEMRKLFREMQSGEISAREKLVNGNLRLVLSVIQRFNNRGEYVDDLFQVGCIGLMKSIDNFDLGQNVKFSTYAVPMIIGEIRRYLRDNNPIRVSRSLRDIAYKALQVREKLIAENSKEPTAMDIAKVLEVTHEEIVFALDAIQDPVSLFEPIYNDGGDPIFVMDQLKDEKQKDEQWVEELALKEGMKRLNDREKMIIRKRFFQGKTQMEVAEEIGISQAQVSRLEKSAIKQMNKTIQG</sequence>